<evidence type="ECO:0000313" key="3">
    <source>
        <dbReference type="Proteomes" id="UP000324831"/>
    </source>
</evidence>
<gene>
    <name evidence="2" type="ORF">MHSWG343_04380</name>
</gene>
<sequence length="289" mass="33151">MALKFYIPVIGVGVFGVCTASLLAMKFLGLFSRSGEERRKFNLFLNNENAPKHQFIQSPQLATFGHNFKHHFVDAENETNDEWWKWSFQSRYLFFRSSEVNELSDYSELKALCKNTYSKQIDSAEVQDYNKKFLEGDVWFFCSVEGHAPVTLEDDLDVVDSCDEFEDDEVLPDLVVECTDENRNSKKALQFSVYADSLVSINENNHVFWENQSAGFFDLDNGLGSKATSDKAGFKDIFEKRKQDENLTGILKGRCAENYKKKLEELDEVGLKEVLMFCSIRGSYAVKSK</sequence>
<organism evidence="2 3">
    <name type="scientific">Candidatus Mycoplasma haematohominis</name>
    <dbReference type="NCBI Taxonomy" id="1494318"/>
    <lineage>
        <taxon>Bacteria</taxon>
        <taxon>Bacillati</taxon>
        <taxon>Mycoplasmatota</taxon>
        <taxon>Mollicutes</taxon>
        <taxon>Mycoplasmataceae</taxon>
        <taxon>Mycoplasma</taxon>
    </lineage>
</organism>
<reference evidence="2 3" key="1">
    <citation type="submission" date="2019-01" db="EMBL/GenBank/DDBJ databases">
        <title>Draft genome sequences of Candidatus Mycoplasma haemohominis SWG34-3 identified from a patient with pyrexia, anemia and liver dysfunction.</title>
        <authorList>
            <person name="Sekizuka T."/>
            <person name="Hattori N."/>
            <person name="Katano H."/>
            <person name="Takuma T."/>
            <person name="Ito T."/>
            <person name="Arai N."/>
            <person name="Yanai R."/>
            <person name="Ishii S."/>
            <person name="Miura Y."/>
            <person name="Tokunaga T."/>
            <person name="Watanabe H."/>
            <person name="Nomura N."/>
            <person name="Eguchi J."/>
            <person name="Arai T."/>
            <person name="Hasegawa H."/>
            <person name="Nakamaki T."/>
            <person name="Wakita T."/>
            <person name="Niki Y."/>
            <person name="Kuroda M."/>
        </authorList>
    </citation>
    <scope>NUCLEOTIDE SEQUENCE [LARGE SCALE GENOMIC DNA]</scope>
    <source>
        <strain evidence="2">SWG34-3</strain>
    </source>
</reference>
<comment type="caution">
    <text evidence="2">The sequence shown here is derived from an EMBL/GenBank/DDBJ whole genome shotgun (WGS) entry which is preliminary data.</text>
</comment>
<proteinExistence type="predicted"/>
<feature type="transmembrane region" description="Helical" evidence="1">
    <location>
        <begin position="6"/>
        <end position="31"/>
    </location>
</feature>
<keyword evidence="1" id="KW-0812">Transmembrane</keyword>
<keyword evidence="1" id="KW-1133">Transmembrane helix</keyword>
<name>A0A478FPT9_9MOLU</name>
<accession>A0A478FPT9</accession>
<dbReference type="Proteomes" id="UP000324831">
    <property type="component" value="Unassembled WGS sequence"/>
</dbReference>
<dbReference type="EMBL" id="BIMN01000002">
    <property type="protein sequence ID" value="GCE63441.1"/>
    <property type="molecule type" value="Genomic_DNA"/>
</dbReference>
<protein>
    <submittedName>
        <fullName evidence="2">Uncharacterized protein</fullName>
    </submittedName>
</protein>
<evidence type="ECO:0000313" key="2">
    <source>
        <dbReference type="EMBL" id="GCE63441.1"/>
    </source>
</evidence>
<dbReference type="AlphaFoldDB" id="A0A478FPT9"/>
<keyword evidence="1" id="KW-0472">Membrane</keyword>
<evidence type="ECO:0000256" key="1">
    <source>
        <dbReference type="SAM" id="Phobius"/>
    </source>
</evidence>